<evidence type="ECO:0000259" key="4">
    <source>
        <dbReference type="PROSITE" id="PS51186"/>
    </source>
</evidence>
<evidence type="ECO:0000256" key="1">
    <source>
        <dbReference type="ARBA" id="ARBA00022679"/>
    </source>
</evidence>
<feature type="domain" description="N-acetyltransferase" evidence="4">
    <location>
        <begin position="33"/>
        <end position="204"/>
    </location>
</feature>
<dbReference type="InterPro" id="IPR000182">
    <property type="entry name" value="GNAT_dom"/>
</dbReference>
<keyword evidence="1" id="KW-0808">Transferase</keyword>
<keyword evidence="2" id="KW-0012">Acyltransferase</keyword>
<dbReference type="InterPro" id="IPR051531">
    <property type="entry name" value="N-acetyltransferase"/>
</dbReference>
<evidence type="ECO:0000256" key="3">
    <source>
        <dbReference type="ARBA" id="ARBA00038502"/>
    </source>
</evidence>
<dbReference type="SUPFAM" id="SSF55729">
    <property type="entry name" value="Acyl-CoA N-acyltransferases (Nat)"/>
    <property type="match status" value="1"/>
</dbReference>
<dbReference type="EMBL" id="JAKIXB020000031">
    <property type="protein sequence ID" value="KAL1595524.1"/>
    <property type="molecule type" value="Genomic_DNA"/>
</dbReference>
<evidence type="ECO:0000313" key="6">
    <source>
        <dbReference type="Proteomes" id="UP001521222"/>
    </source>
</evidence>
<dbReference type="Proteomes" id="UP001521222">
    <property type="component" value="Unassembled WGS sequence"/>
</dbReference>
<dbReference type="PROSITE" id="PS51186">
    <property type="entry name" value="GNAT"/>
    <property type="match status" value="1"/>
</dbReference>
<dbReference type="InterPro" id="IPR016181">
    <property type="entry name" value="Acyl_CoA_acyltransferase"/>
</dbReference>
<dbReference type="PANTHER" id="PTHR43792:SF8">
    <property type="entry name" value="[RIBOSOMAL PROTEIN US5]-ALANINE N-ACETYLTRANSFERASE"/>
    <property type="match status" value="1"/>
</dbReference>
<dbReference type="PANTHER" id="PTHR43792">
    <property type="entry name" value="GNAT FAMILY, PUTATIVE (AFU_ORTHOLOGUE AFUA_3G00765)-RELATED-RELATED"/>
    <property type="match status" value="1"/>
</dbReference>
<dbReference type="Gene3D" id="3.40.630.30">
    <property type="match status" value="1"/>
</dbReference>
<evidence type="ECO:0000313" key="5">
    <source>
        <dbReference type="EMBL" id="KAL1595524.1"/>
    </source>
</evidence>
<comment type="caution">
    <text evidence="5">The sequence shown here is derived from an EMBL/GenBank/DDBJ whole genome shotgun (WGS) entry which is preliminary data.</text>
</comment>
<protein>
    <recommendedName>
        <fullName evidence="4">N-acetyltransferase domain-containing protein</fullName>
    </recommendedName>
</protein>
<keyword evidence="6" id="KW-1185">Reference proteome</keyword>
<accession>A0ABR3QTP9</accession>
<gene>
    <name evidence="5" type="ORF">SLS59_008161</name>
</gene>
<proteinExistence type="inferred from homology"/>
<reference evidence="5 6" key="1">
    <citation type="submission" date="2024-02" db="EMBL/GenBank/DDBJ databases">
        <title>De novo assembly and annotation of 12 fungi associated with fruit tree decline syndrome in Ontario, Canada.</title>
        <authorList>
            <person name="Sulman M."/>
            <person name="Ellouze W."/>
            <person name="Ilyukhin E."/>
        </authorList>
    </citation>
    <scope>NUCLEOTIDE SEQUENCE [LARGE SCALE GENOMIC DNA]</scope>
    <source>
        <strain evidence="5 6">M97-236</strain>
    </source>
</reference>
<name>A0ABR3QTP9_9PLEO</name>
<evidence type="ECO:0000256" key="2">
    <source>
        <dbReference type="ARBA" id="ARBA00023315"/>
    </source>
</evidence>
<dbReference type="Pfam" id="PF13302">
    <property type="entry name" value="Acetyltransf_3"/>
    <property type="match status" value="1"/>
</dbReference>
<comment type="similarity">
    <text evidence="3">Belongs to the acetyltransferase family. RimJ subfamily.</text>
</comment>
<organism evidence="5 6">
    <name type="scientific">Nothophoma quercina</name>
    <dbReference type="NCBI Taxonomy" id="749835"/>
    <lineage>
        <taxon>Eukaryota</taxon>
        <taxon>Fungi</taxon>
        <taxon>Dikarya</taxon>
        <taxon>Ascomycota</taxon>
        <taxon>Pezizomycotina</taxon>
        <taxon>Dothideomycetes</taxon>
        <taxon>Pleosporomycetidae</taxon>
        <taxon>Pleosporales</taxon>
        <taxon>Pleosporineae</taxon>
        <taxon>Didymellaceae</taxon>
        <taxon>Nothophoma</taxon>
    </lineage>
</organism>
<sequence>MEAQLEAQADPKIPTAVTADSPIPEPLFSTARVIVRPLHPQDAPTMSHQANNPLVSEYMSLTFPSPYTLESASVWINMNLAPPLYNWGICLSTDPKSVIGGCGLKPGGDIQAHTAEVGFWIGQEFWGKGLITEMLEGLTEWVFTAEEAKLAGKDKNRRWTRLFGTVVSGNKGSMRCFEKCGYAHEGVLKGAVEKNGLVKDLWVFGLVKKDWEEKRKQ</sequence>